<comment type="similarity">
    <text evidence="1">Belongs to the sigma-70 factor family. ECF subfamily.</text>
</comment>
<keyword evidence="3" id="KW-0731">Sigma factor</keyword>
<dbReference type="PANTHER" id="PTHR43133:SF46">
    <property type="entry name" value="RNA POLYMERASE SIGMA-70 FACTOR ECF SUBFAMILY"/>
    <property type="match status" value="1"/>
</dbReference>
<dbReference type="NCBIfam" id="TIGR02937">
    <property type="entry name" value="sigma70-ECF"/>
    <property type="match status" value="1"/>
</dbReference>
<dbReference type="GO" id="GO:0003677">
    <property type="term" value="F:DNA binding"/>
    <property type="evidence" value="ECO:0007669"/>
    <property type="project" value="InterPro"/>
</dbReference>
<dbReference type="EMBL" id="CP113088">
    <property type="protein sequence ID" value="WAC02364.1"/>
    <property type="molecule type" value="Genomic_DNA"/>
</dbReference>
<dbReference type="AlphaFoldDB" id="A0A9E8MWU0"/>
<dbReference type="KEGG" id="lnu:N7U66_01085"/>
<accession>A0A9E8MWU0</accession>
<dbReference type="CDD" id="cd06171">
    <property type="entry name" value="Sigma70_r4"/>
    <property type="match status" value="1"/>
</dbReference>
<reference evidence="6" key="1">
    <citation type="submission" date="2022-11" db="EMBL/GenBank/DDBJ databases">
        <title>Lacinutrix neustonica HL-RS19T sp. nov., isolated from the surface microlayer sample of brackish Lake Shihwa.</title>
        <authorList>
            <person name="Choi J.Y."/>
            <person name="Hwang C.Y."/>
        </authorList>
    </citation>
    <scope>NUCLEOTIDE SEQUENCE</scope>
    <source>
        <strain evidence="6">HL-RS19</strain>
    </source>
</reference>
<gene>
    <name evidence="6" type="ORF">N7U66_01085</name>
</gene>
<organism evidence="6 7">
    <name type="scientific">Lacinutrix neustonica</name>
    <dbReference type="NCBI Taxonomy" id="2980107"/>
    <lineage>
        <taxon>Bacteria</taxon>
        <taxon>Pseudomonadati</taxon>
        <taxon>Bacteroidota</taxon>
        <taxon>Flavobacteriia</taxon>
        <taxon>Flavobacteriales</taxon>
        <taxon>Flavobacteriaceae</taxon>
        <taxon>Lacinutrix</taxon>
    </lineage>
</organism>
<evidence type="ECO:0000256" key="1">
    <source>
        <dbReference type="ARBA" id="ARBA00010641"/>
    </source>
</evidence>
<dbReference type="Proteomes" id="UP001164705">
    <property type="component" value="Chromosome"/>
</dbReference>
<dbReference type="GO" id="GO:0016987">
    <property type="term" value="F:sigma factor activity"/>
    <property type="evidence" value="ECO:0007669"/>
    <property type="project" value="UniProtKB-KW"/>
</dbReference>
<evidence type="ECO:0000259" key="5">
    <source>
        <dbReference type="Pfam" id="PF08281"/>
    </source>
</evidence>
<dbReference type="SUPFAM" id="SSF88946">
    <property type="entry name" value="Sigma2 domain of RNA polymerase sigma factors"/>
    <property type="match status" value="1"/>
</dbReference>
<dbReference type="Gene3D" id="1.10.10.10">
    <property type="entry name" value="Winged helix-like DNA-binding domain superfamily/Winged helix DNA-binding domain"/>
    <property type="match status" value="1"/>
</dbReference>
<dbReference type="Pfam" id="PF08281">
    <property type="entry name" value="Sigma70_r4_2"/>
    <property type="match status" value="1"/>
</dbReference>
<dbReference type="PANTHER" id="PTHR43133">
    <property type="entry name" value="RNA POLYMERASE ECF-TYPE SIGMA FACTO"/>
    <property type="match status" value="1"/>
</dbReference>
<evidence type="ECO:0000256" key="4">
    <source>
        <dbReference type="ARBA" id="ARBA00023163"/>
    </source>
</evidence>
<evidence type="ECO:0000256" key="3">
    <source>
        <dbReference type="ARBA" id="ARBA00023082"/>
    </source>
</evidence>
<dbReference type="RefSeq" id="WP_267676961.1">
    <property type="nucleotide sequence ID" value="NZ_CP113088.1"/>
</dbReference>
<proteinExistence type="inferred from homology"/>
<dbReference type="InterPro" id="IPR013249">
    <property type="entry name" value="RNA_pol_sigma70_r4_t2"/>
</dbReference>
<sequence>MTDNQFEKSVWDSFLDGNKSAFSTLFKLHYASLHNYGLKISGNIDFTEDCLQDFFVYLFENRAQISAINSIKSYLFISFRRALLRALKKERQYVNYDIPLELLLSFEFSSEEIAIKQEFTVIKSSVLTNLLNALSVREREAIYLKYYSNLKLSEIALIMNISYQSVLNTLQKAYVKLRKNIETKALQDVLKNN</sequence>
<name>A0A9E8MWU0_9FLAO</name>
<evidence type="ECO:0000256" key="2">
    <source>
        <dbReference type="ARBA" id="ARBA00023015"/>
    </source>
</evidence>
<feature type="domain" description="RNA polymerase sigma factor 70 region 4 type 2" evidence="5">
    <location>
        <begin position="127"/>
        <end position="177"/>
    </location>
</feature>
<dbReference type="InterPro" id="IPR039425">
    <property type="entry name" value="RNA_pol_sigma-70-like"/>
</dbReference>
<protein>
    <submittedName>
        <fullName evidence="6">Sigma-70 family RNA polymerase sigma factor</fullName>
    </submittedName>
</protein>
<dbReference type="SUPFAM" id="SSF88659">
    <property type="entry name" value="Sigma3 and sigma4 domains of RNA polymerase sigma factors"/>
    <property type="match status" value="1"/>
</dbReference>
<dbReference type="Gene3D" id="1.10.1740.10">
    <property type="match status" value="1"/>
</dbReference>
<dbReference type="InterPro" id="IPR013324">
    <property type="entry name" value="RNA_pol_sigma_r3/r4-like"/>
</dbReference>
<keyword evidence="2" id="KW-0805">Transcription regulation</keyword>
<dbReference type="InterPro" id="IPR013325">
    <property type="entry name" value="RNA_pol_sigma_r2"/>
</dbReference>
<evidence type="ECO:0000313" key="7">
    <source>
        <dbReference type="Proteomes" id="UP001164705"/>
    </source>
</evidence>
<keyword evidence="4" id="KW-0804">Transcription</keyword>
<dbReference type="InterPro" id="IPR014284">
    <property type="entry name" value="RNA_pol_sigma-70_dom"/>
</dbReference>
<keyword evidence="7" id="KW-1185">Reference proteome</keyword>
<dbReference type="GO" id="GO:0006352">
    <property type="term" value="P:DNA-templated transcription initiation"/>
    <property type="evidence" value="ECO:0007669"/>
    <property type="project" value="InterPro"/>
</dbReference>
<dbReference type="InterPro" id="IPR036388">
    <property type="entry name" value="WH-like_DNA-bd_sf"/>
</dbReference>
<evidence type="ECO:0000313" key="6">
    <source>
        <dbReference type="EMBL" id="WAC02364.1"/>
    </source>
</evidence>